<comment type="caution">
    <text evidence="1">The sequence shown here is derived from an EMBL/GenBank/DDBJ whole genome shotgun (WGS) entry which is preliminary data.</text>
</comment>
<sequence length="68" mass="7494">MQFFSSSQFPWPDAKLPLGVAALAAGGRGGARKLDCGWYDSSFDLAHGLEVSEQDNDTIYQLWELSQN</sequence>
<gene>
    <name evidence="1" type="ORF">EXJ73_10190</name>
</gene>
<organism evidence="1 2">
    <name type="scientific">Pelomonas aquatica</name>
    <dbReference type="NCBI Taxonomy" id="431058"/>
    <lineage>
        <taxon>Bacteria</taxon>
        <taxon>Pseudomonadati</taxon>
        <taxon>Pseudomonadota</taxon>
        <taxon>Betaproteobacteria</taxon>
        <taxon>Burkholderiales</taxon>
        <taxon>Sphaerotilaceae</taxon>
        <taxon>Roseateles</taxon>
    </lineage>
</organism>
<keyword evidence="2" id="KW-1185">Reference proteome</keyword>
<accession>A0A9X4LM84</accession>
<dbReference type="EMBL" id="SGUG01000012">
    <property type="protein sequence ID" value="MDG0862838.1"/>
    <property type="molecule type" value="Genomic_DNA"/>
</dbReference>
<evidence type="ECO:0000313" key="1">
    <source>
        <dbReference type="EMBL" id="MDG0862838.1"/>
    </source>
</evidence>
<name>A0A9X4LM84_9BURK</name>
<dbReference type="Proteomes" id="UP001152766">
    <property type="component" value="Unassembled WGS sequence"/>
</dbReference>
<protein>
    <submittedName>
        <fullName evidence="1">Uncharacterized protein</fullName>
    </submittedName>
</protein>
<dbReference type="RefSeq" id="WP_268146736.1">
    <property type="nucleotide sequence ID" value="NZ_JAPPUW010000001.1"/>
</dbReference>
<proteinExistence type="predicted"/>
<reference evidence="1" key="1">
    <citation type="submission" date="2019-02" db="EMBL/GenBank/DDBJ databases">
        <title>Draft genome of the type strain Pelomonas aquatica CCUG 52575T.</title>
        <authorList>
            <person name="Gomila M."/>
            <person name="Lalucat J."/>
        </authorList>
    </citation>
    <scope>NUCLEOTIDE SEQUENCE</scope>
    <source>
        <strain evidence="1">CCUG 52575</strain>
    </source>
</reference>
<evidence type="ECO:0000313" key="2">
    <source>
        <dbReference type="Proteomes" id="UP001152766"/>
    </source>
</evidence>
<dbReference type="AlphaFoldDB" id="A0A9X4LM84"/>